<dbReference type="EMBL" id="ATJV01000053">
    <property type="protein sequence ID" value="EPZ15600.1"/>
    <property type="molecule type" value="Genomic_DNA"/>
</dbReference>
<dbReference type="PANTHER" id="PTHR24567">
    <property type="entry name" value="CRP FAMILY TRANSCRIPTIONAL REGULATORY PROTEIN"/>
    <property type="match status" value="1"/>
</dbReference>
<name>S9ZED8_9RHOO</name>
<comment type="caution">
    <text evidence="6">The sequence shown here is derived from an EMBL/GenBank/DDBJ whole genome shotgun (WGS) entry which is preliminary data.</text>
</comment>
<accession>S9ZED8</accession>
<dbReference type="PANTHER" id="PTHR24567:SF74">
    <property type="entry name" value="HTH-TYPE TRANSCRIPTIONAL REGULATOR ARCR"/>
    <property type="match status" value="1"/>
</dbReference>
<gene>
    <name evidence="6" type="ORF">M622_15055</name>
</gene>
<evidence type="ECO:0000256" key="4">
    <source>
        <dbReference type="SAM" id="MobiDB-lite"/>
    </source>
</evidence>
<dbReference type="PRINTS" id="PR00034">
    <property type="entry name" value="HTHCRP"/>
</dbReference>
<dbReference type="GO" id="GO:0003677">
    <property type="term" value="F:DNA binding"/>
    <property type="evidence" value="ECO:0007669"/>
    <property type="project" value="UniProtKB-KW"/>
</dbReference>
<reference evidence="6 7" key="1">
    <citation type="submission" date="2013-06" db="EMBL/GenBank/DDBJ databases">
        <title>Draft genome sequence of Thauera terpenica.</title>
        <authorList>
            <person name="Liu B."/>
            <person name="Frostegard A.H."/>
            <person name="Shapleigh J.P."/>
        </authorList>
    </citation>
    <scope>NUCLEOTIDE SEQUENCE [LARGE SCALE GENOMIC DNA]</scope>
    <source>
        <strain evidence="6 7">58Eu</strain>
    </source>
</reference>
<dbReference type="InterPro" id="IPR012318">
    <property type="entry name" value="HTH_CRP"/>
</dbReference>
<evidence type="ECO:0000259" key="5">
    <source>
        <dbReference type="PROSITE" id="PS51063"/>
    </source>
</evidence>
<evidence type="ECO:0000256" key="2">
    <source>
        <dbReference type="ARBA" id="ARBA00023125"/>
    </source>
</evidence>
<dbReference type="GO" id="GO:0003700">
    <property type="term" value="F:DNA-binding transcription factor activity"/>
    <property type="evidence" value="ECO:0007669"/>
    <property type="project" value="TreeGrafter"/>
</dbReference>
<proteinExistence type="predicted"/>
<dbReference type="InterPro" id="IPR018490">
    <property type="entry name" value="cNMP-bd_dom_sf"/>
</dbReference>
<evidence type="ECO:0000313" key="7">
    <source>
        <dbReference type="Proteomes" id="UP000015455"/>
    </source>
</evidence>
<dbReference type="InterPro" id="IPR036390">
    <property type="entry name" value="WH_DNA-bd_sf"/>
</dbReference>
<evidence type="ECO:0000256" key="3">
    <source>
        <dbReference type="ARBA" id="ARBA00023163"/>
    </source>
</evidence>
<dbReference type="InterPro" id="IPR014710">
    <property type="entry name" value="RmlC-like_jellyroll"/>
</dbReference>
<sequence length="242" mass="26786">MTDNGPMTTHPDSPSTPSTPSTDSERLEDCYPVLAALSAPARERLLRAAQWMRVPSGAMLFDDLQSCEGFPFVIEGSVRVSKCAPSGRELPLYRVGPGETCIISSSCLLGHEDYNARGVTEADTLLMMLPKPVFDEMLGERPFREFIFHLFAERIADLMQLIEEVAFRKLDQRLATLLLGKGRLLHVTHQQLADELGSVREIVSRLLKNLADQGLVRLAREQVEILDPAGLRKLSAEGSSKP</sequence>
<dbReference type="PROSITE" id="PS51063">
    <property type="entry name" value="HTH_CRP_2"/>
    <property type="match status" value="1"/>
</dbReference>
<feature type="region of interest" description="Disordered" evidence="4">
    <location>
        <begin position="1"/>
        <end position="25"/>
    </location>
</feature>
<dbReference type="SUPFAM" id="SSF46785">
    <property type="entry name" value="Winged helix' DNA-binding domain"/>
    <property type="match status" value="1"/>
</dbReference>
<dbReference type="SMART" id="SM00419">
    <property type="entry name" value="HTH_CRP"/>
    <property type="match status" value="1"/>
</dbReference>
<evidence type="ECO:0000313" key="6">
    <source>
        <dbReference type="EMBL" id="EPZ15600.1"/>
    </source>
</evidence>
<keyword evidence="1" id="KW-0805">Transcription regulation</keyword>
<evidence type="ECO:0000256" key="1">
    <source>
        <dbReference type="ARBA" id="ARBA00023015"/>
    </source>
</evidence>
<dbReference type="InterPro" id="IPR036388">
    <property type="entry name" value="WH-like_DNA-bd_sf"/>
</dbReference>
<dbReference type="SUPFAM" id="SSF51206">
    <property type="entry name" value="cAMP-binding domain-like"/>
    <property type="match status" value="1"/>
</dbReference>
<keyword evidence="2" id="KW-0238">DNA-binding</keyword>
<dbReference type="CDD" id="cd00038">
    <property type="entry name" value="CAP_ED"/>
    <property type="match status" value="1"/>
</dbReference>
<dbReference type="InterPro" id="IPR050397">
    <property type="entry name" value="Env_Response_Regulators"/>
</dbReference>
<dbReference type="Pfam" id="PF13545">
    <property type="entry name" value="HTH_Crp_2"/>
    <property type="match status" value="1"/>
</dbReference>
<feature type="domain" description="HTH crp-type" evidence="5">
    <location>
        <begin position="168"/>
        <end position="229"/>
    </location>
</feature>
<dbReference type="AlphaFoldDB" id="S9ZED8"/>
<dbReference type="GO" id="GO:0005829">
    <property type="term" value="C:cytosol"/>
    <property type="evidence" value="ECO:0007669"/>
    <property type="project" value="TreeGrafter"/>
</dbReference>
<dbReference type="CDD" id="cd00092">
    <property type="entry name" value="HTH_CRP"/>
    <property type="match status" value="1"/>
</dbReference>
<dbReference type="STRING" id="1348657.M622_15055"/>
<dbReference type="Gene3D" id="2.60.120.10">
    <property type="entry name" value="Jelly Rolls"/>
    <property type="match status" value="1"/>
</dbReference>
<dbReference type="Pfam" id="PF00027">
    <property type="entry name" value="cNMP_binding"/>
    <property type="match status" value="1"/>
</dbReference>
<keyword evidence="3" id="KW-0804">Transcription</keyword>
<dbReference type="PATRIC" id="fig|1348657.5.peg.1884"/>
<dbReference type="Proteomes" id="UP000015455">
    <property type="component" value="Unassembled WGS sequence"/>
</dbReference>
<dbReference type="eggNOG" id="COG0664">
    <property type="taxonomic scope" value="Bacteria"/>
</dbReference>
<dbReference type="Gene3D" id="1.10.10.10">
    <property type="entry name" value="Winged helix-like DNA-binding domain superfamily/Winged helix DNA-binding domain"/>
    <property type="match status" value="1"/>
</dbReference>
<keyword evidence="7" id="KW-1185">Reference proteome</keyword>
<dbReference type="InterPro" id="IPR000595">
    <property type="entry name" value="cNMP-bd_dom"/>
</dbReference>
<protein>
    <submittedName>
        <fullName evidence="6">Transcriptional regulator</fullName>
    </submittedName>
</protein>
<organism evidence="6 7">
    <name type="scientific">Thauera terpenica 58Eu</name>
    <dbReference type="NCBI Taxonomy" id="1348657"/>
    <lineage>
        <taxon>Bacteria</taxon>
        <taxon>Pseudomonadati</taxon>
        <taxon>Pseudomonadota</taxon>
        <taxon>Betaproteobacteria</taxon>
        <taxon>Rhodocyclales</taxon>
        <taxon>Zoogloeaceae</taxon>
        <taxon>Thauera</taxon>
    </lineage>
</organism>
<feature type="compositionally biased region" description="Low complexity" evidence="4">
    <location>
        <begin position="1"/>
        <end position="22"/>
    </location>
</feature>